<dbReference type="OrthoDB" id="3700495at2759"/>
<reference evidence="1 2" key="1">
    <citation type="submission" date="2016-04" db="EMBL/GenBank/DDBJ databases">
        <title>A degradative enzymes factory behind the ericoid mycorrhizal symbiosis.</title>
        <authorList>
            <consortium name="DOE Joint Genome Institute"/>
            <person name="Martino E."/>
            <person name="Morin E."/>
            <person name="Grelet G."/>
            <person name="Kuo A."/>
            <person name="Kohler A."/>
            <person name="Daghino S."/>
            <person name="Barry K."/>
            <person name="Choi C."/>
            <person name="Cichocki N."/>
            <person name="Clum A."/>
            <person name="Copeland A."/>
            <person name="Hainaut M."/>
            <person name="Haridas S."/>
            <person name="Labutti K."/>
            <person name="Lindquist E."/>
            <person name="Lipzen A."/>
            <person name="Khouja H.-R."/>
            <person name="Murat C."/>
            <person name="Ohm R."/>
            <person name="Olson A."/>
            <person name="Spatafora J."/>
            <person name="Veneault-Fourrey C."/>
            <person name="Henrissat B."/>
            <person name="Grigoriev I."/>
            <person name="Martin F."/>
            <person name="Perotto S."/>
        </authorList>
    </citation>
    <scope>NUCLEOTIDE SEQUENCE [LARGE SCALE GENOMIC DNA]</scope>
    <source>
        <strain evidence="1 2">F</strain>
    </source>
</reference>
<dbReference type="EMBL" id="KZ613943">
    <property type="protein sequence ID" value="PMD42316.1"/>
    <property type="molecule type" value="Genomic_DNA"/>
</dbReference>
<proteinExistence type="predicted"/>
<protein>
    <submittedName>
        <fullName evidence="1">Uncharacterized protein</fullName>
    </submittedName>
</protein>
<gene>
    <name evidence="1" type="ORF">L207DRAFT_510536</name>
</gene>
<dbReference type="AlphaFoldDB" id="A0A2J6RUX6"/>
<evidence type="ECO:0000313" key="2">
    <source>
        <dbReference type="Proteomes" id="UP000235786"/>
    </source>
</evidence>
<organism evidence="1 2">
    <name type="scientific">Hyaloscypha variabilis (strain UAMH 11265 / GT02V1 / F)</name>
    <name type="common">Meliniomyces variabilis</name>
    <dbReference type="NCBI Taxonomy" id="1149755"/>
    <lineage>
        <taxon>Eukaryota</taxon>
        <taxon>Fungi</taxon>
        <taxon>Dikarya</taxon>
        <taxon>Ascomycota</taxon>
        <taxon>Pezizomycotina</taxon>
        <taxon>Leotiomycetes</taxon>
        <taxon>Helotiales</taxon>
        <taxon>Hyaloscyphaceae</taxon>
        <taxon>Hyaloscypha</taxon>
        <taxon>Hyaloscypha variabilis</taxon>
    </lineage>
</organism>
<name>A0A2J6RUX6_HYAVF</name>
<keyword evidence="2" id="KW-1185">Reference proteome</keyword>
<accession>A0A2J6RUX6</accession>
<sequence>MPCMGPSWQIHKTPSWLPLLQSLPVHLHHFPKPSFIPPKAPFQANELQPSTAPSRTIHQFRTMCDFTQVEFRCGHVRYTVRAWCTNYETTHKRCPPSVVAIEFRLDERCGDCRAPAIHPSWMTRQTKNTRIQT</sequence>
<evidence type="ECO:0000313" key="1">
    <source>
        <dbReference type="EMBL" id="PMD42316.1"/>
    </source>
</evidence>
<dbReference type="Proteomes" id="UP000235786">
    <property type="component" value="Unassembled WGS sequence"/>
</dbReference>